<protein>
    <submittedName>
        <fullName evidence="1">Uncharacterized protein</fullName>
    </submittedName>
</protein>
<dbReference type="Proteomes" id="UP001209540">
    <property type="component" value="Unassembled WGS sequence"/>
</dbReference>
<proteinExistence type="predicted"/>
<dbReference type="AlphaFoldDB" id="A0AAD5PB81"/>
<organism evidence="1 2">
    <name type="scientific">Phascolomyces articulosus</name>
    <dbReference type="NCBI Taxonomy" id="60185"/>
    <lineage>
        <taxon>Eukaryota</taxon>
        <taxon>Fungi</taxon>
        <taxon>Fungi incertae sedis</taxon>
        <taxon>Mucoromycota</taxon>
        <taxon>Mucoromycotina</taxon>
        <taxon>Mucoromycetes</taxon>
        <taxon>Mucorales</taxon>
        <taxon>Lichtheimiaceae</taxon>
        <taxon>Phascolomyces</taxon>
    </lineage>
</organism>
<dbReference type="EMBL" id="JAIXMP010000025">
    <property type="protein sequence ID" value="KAI9253999.1"/>
    <property type="molecule type" value="Genomic_DNA"/>
</dbReference>
<evidence type="ECO:0000313" key="1">
    <source>
        <dbReference type="EMBL" id="KAI9253999.1"/>
    </source>
</evidence>
<sequence>MMASGWKLGFRPSKTLLGIFLEQMPKYPQFPRLTIELKDWPLLKSSSCKSYDWQLLLISLQFPTHLIKKIHPESQLSIYGTSSWATMLQNAHKLFKAGVKREYLRILLFDRSDDSIMNVDLYRYKRSQWITKFFLFGFLSPTQSSIPPPTEAFPRNSGGFMITDAENIIQNPSILTKISDAIDSLNKNPLTFSRWRFVLQDDIFTHLQARATTSKNAVKIQEAIVNLSILLSQNQCEVMRNWVVDVNSNDFFFSIISWMKRTESKK</sequence>
<keyword evidence="2" id="KW-1185">Reference proteome</keyword>
<comment type="caution">
    <text evidence="1">The sequence shown here is derived from an EMBL/GenBank/DDBJ whole genome shotgun (WGS) entry which is preliminary data.</text>
</comment>
<evidence type="ECO:0000313" key="2">
    <source>
        <dbReference type="Proteomes" id="UP001209540"/>
    </source>
</evidence>
<reference evidence="1" key="2">
    <citation type="submission" date="2023-02" db="EMBL/GenBank/DDBJ databases">
        <authorList>
            <consortium name="DOE Joint Genome Institute"/>
            <person name="Mondo S.J."/>
            <person name="Chang Y."/>
            <person name="Wang Y."/>
            <person name="Ahrendt S."/>
            <person name="Andreopoulos W."/>
            <person name="Barry K."/>
            <person name="Beard J."/>
            <person name="Benny G.L."/>
            <person name="Blankenship S."/>
            <person name="Bonito G."/>
            <person name="Cuomo C."/>
            <person name="Desiro A."/>
            <person name="Gervers K.A."/>
            <person name="Hundley H."/>
            <person name="Kuo A."/>
            <person name="LaButti K."/>
            <person name="Lang B.F."/>
            <person name="Lipzen A."/>
            <person name="O'Donnell K."/>
            <person name="Pangilinan J."/>
            <person name="Reynolds N."/>
            <person name="Sandor L."/>
            <person name="Smith M.W."/>
            <person name="Tsang A."/>
            <person name="Grigoriev I.V."/>
            <person name="Stajich J.E."/>
            <person name="Spatafora J.W."/>
        </authorList>
    </citation>
    <scope>NUCLEOTIDE SEQUENCE</scope>
    <source>
        <strain evidence="1">RSA 2281</strain>
    </source>
</reference>
<name>A0AAD5PB81_9FUNG</name>
<accession>A0AAD5PB81</accession>
<reference evidence="1" key="1">
    <citation type="journal article" date="2022" name="IScience">
        <title>Evolution of zygomycete secretomes and the origins of terrestrial fungal ecologies.</title>
        <authorList>
            <person name="Chang Y."/>
            <person name="Wang Y."/>
            <person name="Mondo S."/>
            <person name="Ahrendt S."/>
            <person name="Andreopoulos W."/>
            <person name="Barry K."/>
            <person name="Beard J."/>
            <person name="Benny G.L."/>
            <person name="Blankenship S."/>
            <person name="Bonito G."/>
            <person name="Cuomo C."/>
            <person name="Desiro A."/>
            <person name="Gervers K.A."/>
            <person name="Hundley H."/>
            <person name="Kuo A."/>
            <person name="LaButti K."/>
            <person name="Lang B.F."/>
            <person name="Lipzen A."/>
            <person name="O'Donnell K."/>
            <person name="Pangilinan J."/>
            <person name="Reynolds N."/>
            <person name="Sandor L."/>
            <person name="Smith M.E."/>
            <person name="Tsang A."/>
            <person name="Grigoriev I.V."/>
            <person name="Stajich J.E."/>
            <person name="Spatafora J.W."/>
        </authorList>
    </citation>
    <scope>NUCLEOTIDE SEQUENCE</scope>
    <source>
        <strain evidence="1">RSA 2281</strain>
    </source>
</reference>
<gene>
    <name evidence="1" type="ORF">BDA99DRAFT_169044</name>
</gene>